<dbReference type="InterPro" id="IPR007627">
    <property type="entry name" value="RNA_pol_sigma70_r2"/>
</dbReference>
<keyword evidence="5 6" id="KW-0804">Transcription</keyword>
<reference evidence="9 10" key="1">
    <citation type="submission" date="2020-08" db="EMBL/GenBank/DDBJ databases">
        <title>Genome public.</title>
        <authorList>
            <person name="Liu C."/>
            <person name="Sun Q."/>
        </authorList>
    </citation>
    <scope>NUCLEOTIDE SEQUENCE [LARGE SCALE GENOMIC DNA]</scope>
    <source>
        <strain evidence="9 10">NSJ-43</strain>
    </source>
</reference>
<dbReference type="NCBIfam" id="TIGR02885">
    <property type="entry name" value="spore_sigF"/>
    <property type="match status" value="1"/>
</dbReference>
<dbReference type="NCBIfam" id="TIGR02980">
    <property type="entry name" value="SigBFG"/>
    <property type="match status" value="1"/>
</dbReference>
<dbReference type="InterPro" id="IPR007624">
    <property type="entry name" value="RNA_pol_sigma70_r3"/>
</dbReference>
<comment type="caution">
    <text evidence="9">The sequence shown here is derived from an EMBL/GenBank/DDBJ whole genome shotgun (WGS) entry which is preliminary data.</text>
</comment>
<dbReference type="NCBIfam" id="NF004052">
    <property type="entry name" value="PRK05572.1"/>
    <property type="match status" value="1"/>
</dbReference>
<dbReference type="EMBL" id="JACOPD010000001">
    <property type="protein sequence ID" value="MBC5679442.1"/>
    <property type="molecule type" value="Genomic_DNA"/>
</dbReference>
<dbReference type="Proteomes" id="UP000628463">
    <property type="component" value="Unassembled WGS sequence"/>
</dbReference>
<dbReference type="InterPro" id="IPR050239">
    <property type="entry name" value="Sigma-70_RNA_pol_init_factors"/>
</dbReference>
<dbReference type="PROSITE" id="PS00715">
    <property type="entry name" value="SIGMA70_1"/>
    <property type="match status" value="1"/>
</dbReference>
<dbReference type="InterPro" id="IPR014236">
    <property type="entry name" value="RNA_pol_sigma-F"/>
</dbReference>
<evidence type="ECO:0000313" key="9">
    <source>
        <dbReference type="EMBL" id="MBC5679442.1"/>
    </source>
</evidence>
<dbReference type="Pfam" id="PF04545">
    <property type="entry name" value="Sigma70_r4"/>
    <property type="match status" value="1"/>
</dbReference>
<feature type="domain" description="RNA polymerase sigma-70" evidence="7">
    <location>
        <begin position="46"/>
        <end position="59"/>
    </location>
</feature>
<sequence length="237" mass="27065">MNHTKELIEMAHGGDKAAREKLIVENMGLIWSIVKRFAGRGYEQEDLFQIGSIGLIKAVDKFDTSFDVQFSTYAVPMISGEIKRFLRDDGMIKVSRSMKETAYKAYIAREKMEEKLKREPTLTEIATEIGVTSEELAQAFDASAQIESLHKVIYQGDGSDISLIDKLPCEDDPCEDMMNRMVLEEMLSKLDKKERQLIYMRYYQDKTQTEIAGILGVSQVQVSRLEKKILKKMKSGE</sequence>
<evidence type="ECO:0000259" key="7">
    <source>
        <dbReference type="PROSITE" id="PS00715"/>
    </source>
</evidence>
<dbReference type="Pfam" id="PF04539">
    <property type="entry name" value="Sigma70_r3"/>
    <property type="match status" value="1"/>
</dbReference>
<evidence type="ECO:0000256" key="1">
    <source>
        <dbReference type="ARBA" id="ARBA00022969"/>
    </source>
</evidence>
<dbReference type="SUPFAM" id="SSF88946">
    <property type="entry name" value="Sigma2 domain of RNA polymerase sigma factors"/>
    <property type="match status" value="1"/>
</dbReference>
<keyword evidence="10" id="KW-1185">Reference proteome</keyword>
<dbReference type="InterPro" id="IPR014284">
    <property type="entry name" value="RNA_pol_sigma-70_dom"/>
</dbReference>
<dbReference type="Pfam" id="PF04542">
    <property type="entry name" value="Sigma70_r2"/>
    <property type="match status" value="1"/>
</dbReference>
<dbReference type="InterPro" id="IPR013325">
    <property type="entry name" value="RNA_pol_sigma_r2"/>
</dbReference>
<proteinExistence type="inferred from homology"/>
<protein>
    <recommendedName>
        <fullName evidence="6">RNA polymerase sigma factor</fullName>
    </recommendedName>
</protein>
<dbReference type="InterPro" id="IPR007630">
    <property type="entry name" value="RNA_pol_sigma70_r4"/>
</dbReference>
<dbReference type="PANTHER" id="PTHR30603:SF17">
    <property type="entry name" value="RNA POLYMERASE SIGMA-G FACTOR"/>
    <property type="match status" value="1"/>
</dbReference>
<dbReference type="PRINTS" id="PR00046">
    <property type="entry name" value="SIGMA70FCT"/>
</dbReference>
<dbReference type="SUPFAM" id="SSF88659">
    <property type="entry name" value="Sigma3 and sigma4 domains of RNA polymerase sigma factors"/>
    <property type="match status" value="2"/>
</dbReference>
<dbReference type="Gene3D" id="1.20.120.1810">
    <property type="match status" value="1"/>
</dbReference>
<dbReference type="Gene3D" id="1.20.140.160">
    <property type="match status" value="1"/>
</dbReference>
<dbReference type="RefSeq" id="WP_186835813.1">
    <property type="nucleotide sequence ID" value="NZ_JACOPD010000001.1"/>
</dbReference>
<dbReference type="InterPro" id="IPR014322">
    <property type="entry name" value="RNA_pol_sigma-B/F/G"/>
</dbReference>
<keyword evidence="1" id="KW-0749">Sporulation</keyword>
<gene>
    <name evidence="9" type="primary">sigF</name>
    <name evidence="9" type="ORF">H8S01_00475</name>
</gene>
<keyword evidence="2 6" id="KW-0805">Transcription regulation</keyword>
<evidence type="ECO:0000259" key="8">
    <source>
        <dbReference type="PROSITE" id="PS00716"/>
    </source>
</evidence>
<feature type="domain" description="RNA polymerase sigma-70" evidence="8">
    <location>
        <begin position="207"/>
        <end position="233"/>
    </location>
</feature>
<name>A0ABR7FW57_9FIRM</name>
<evidence type="ECO:0000313" key="10">
    <source>
        <dbReference type="Proteomes" id="UP000628463"/>
    </source>
</evidence>
<evidence type="ECO:0000256" key="4">
    <source>
        <dbReference type="ARBA" id="ARBA00023125"/>
    </source>
</evidence>
<dbReference type="PROSITE" id="PS00716">
    <property type="entry name" value="SIGMA70_2"/>
    <property type="match status" value="1"/>
</dbReference>
<evidence type="ECO:0000256" key="3">
    <source>
        <dbReference type="ARBA" id="ARBA00023082"/>
    </source>
</evidence>
<dbReference type="CDD" id="cd06171">
    <property type="entry name" value="Sigma70_r4"/>
    <property type="match status" value="1"/>
</dbReference>
<dbReference type="InterPro" id="IPR013324">
    <property type="entry name" value="RNA_pol_sigma_r3/r4-like"/>
</dbReference>
<keyword evidence="3 6" id="KW-0731">Sigma factor</keyword>
<dbReference type="PIRSF" id="PIRSF000770">
    <property type="entry name" value="RNA_pol_sigma-SigE/K"/>
    <property type="match status" value="1"/>
</dbReference>
<evidence type="ECO:0000256" key="6">
    <source>
        <dbReference type="RuleBase" id="RU362124"/>
    </source>
</evidence>
<comment type="similarity">
    <text evidence="6">Belongs to the sigma-70 factor family.</text>
</comment>
<dbReference type="InterPro" id="IPR000943">
    <property type="entry name" value="RNA_pol_sigma70"/>
</dbReference>
<evidence type="ECO:0000256" key="5">
    <source>
        <dbReference type="ARBA" id="ARBA00023163"/>
    </source>
</evidence>
<accession>A0ABR7FW57</accession>
<dbReference type="PANTHER" id="PTHR30603">
    <property type="entry name" value="RNA POLYMERASE SIGMA FACTOR RPO"/>
    <property type="match status" value="1"/>
</dbReference>
<dbReference type="NCBIfam" id="TIGR02937">
    <property type="entry name" value="sigma70-ECF"/>
    <property type="match status" value="1"/>
</dbReference>
<evidence type="ECO:0000256" key="2">
    <source>
        <dbReference type="ARBA" id="ARBA00023015"/>
    </source>
</evidence>
<organism evidence="9 10">
    <name type="scientific">Lachnospira hominis</name>
    <name type="common">ex Liu et al. 2021</name>
    <dbReference type="NCBI Taxonomy" id="2763051"/>
    <lineage>
        <taxon>Bacteria</taxon>
        <taxon>Bacillati</taxon>
        <taxon>Bacillota</taxon>
        <taxon>Clostridia</taxon>
        <taxon>Lachnospirales</taxon>
        <taxon>Lachnospiraceae</taxon>
        <taxon>Lachnospira</taxon>
    </lineage>
</organism>
<keyword evidence="4 6" id="KW-0238">DNA-binding</keyword>
<comment type="function">
    <text evidence="6">Sigma factors are initiation factors that promote the attachment of RNA polymerase to specific initiation sites and are then released.</text>
</comment>